<evidence type="ECO:0000313" key="9">
    <source>
        <dbReference type="Proteomes" id="UP000632273"/>
    </source>
</evidence>
<keyword evidence="2 7" id="KW-0963">Cytoplasm</keyword>
<sequence>MNNSNSTTELPKRNKAIFLDRDGVLNEEIGDYVWRLEDFTVLAGVPESLVRLKAAGYYLIVVTNQAGIAKGLFTPAEMHACHDKLQQAIGNLIDAFYFAPSHPSVSESLSRKPAPLMLEKAIARFHLDPTQCWIVGDRLRDLEAGARVGVRGILVGHSEVGAYQPYAANLAAATDIILGQVQYLC</sequence>
<dbReference type="InterPro" id="IPR006549">
    <property type="entry name" value="HAD-SF_hydro_IIIA"/>
</dbReference>
<dbReference type="InterPro" id="IPR004446">
    <property type="entry name" value="Heptose_bisP_phosphatase"/>
</dbReference>
<dbReference type="RefSeq" id="WP_188815903.1">
    <property type="nucleotide sequence ID" value="NZ_BMHT01000008.1"/>
</dbReference>
<dbReference type="InterPro" id="IPR023214">
    <property type="entry name" value="HAD_sf"/>
</dbReference>
<evidence type="ECO:0000256" key="3">
    <source>
        <dbReference type="ARBA" id="ARBA00022723"/>
    </source>
</evidence>
<evidence type="ECO:0000256" key="6">
    <source>
        <dbReference type="ARBA" id="ARBA00031828"/>
    </source>
</evidence>
<dbReference type="SUPFAM" id="SSF56784">
    <property type="entry name" value="HAD-like"/>
    <property type="match status" value="1"/>
</dbReference>
<dbReference type="InterPro" id="IPR036412">
    <property type="entry name" value="HAD-like_sf"/>
</dbReference>
<keyword evidence="9" id="KW-1185">Reference proteome</keyword>
<dbReference type="PANTHER" id="PTHR42891">
    <property type="entry name" value="D-GLYCERO-BETA-D-MANNO-HEPTOSE-1,7-BISPHOSPHATE 7-PHOSPHATASE"/>
    <property type="match status" value="1"/>
</dbReference>
<keyword evidence="5 7" id="KW-0119">Carbohydrate metabolism</keyword>
<name>A0ABQ1USF2_9BACT</name>
<dbReference type="CDD" id="cd07503">
    <property type="entry name" value="HAD_HisB-N"/>
    <property type="match status" value="1"/>
</dbReference>
<keyword evidence="3" id="KW-0479">Metal-binding</keyword>
<evidence type="ECO:0000256" key="4">
    <source>
        <dbReference type="ARBA" id="ARBA00022801"/>
    </source>
</evidence>
<dbReference type="InterPro" id="IPR006543">
    <property type="entry name" value="Histidinol-phos"/>
</dbReference>
<dbReference type="Proteomes" id="UP000632273">
    <property type="component" value="Unassembled WGS sequence"/>
</dbReference>
<dbReference type="PIRSF" id="PIRSF004682">
    <property type="entry name" value="GmhB"/>
    <property type="match status" value="1"/>
</dbReference>
<comment type="similarity">
    <text evidence="7">Belongs to the gmhB family.</text>
</comment>
<dbReference type="EMBL" id="BMHT01000008">
    <property type="protein sequence ID" value="GGF25056.1"/>
    <property type="molecule type" value="Genomic_DNA"/>
</dbReference>
<comment type="caution">
    <text evidence="8">The sequence shown here is derived from an EMBL/GenBank/DDBJ whole genome shotgun (WGS) entry which is preliminary data.</text>
</comment>
<comment type="subcellular location">
    <subcellularLocation>
        <location evidence="1 7">Cytoplasm</location>
    </subcellularLocation>
</comment>
<keyword evidence="4 7" id="KW-0378">Hydrolase</keyword>
<proteinExistence type="inferred from homology"/>
<dbReference type="PANTHER" id="PTHR42891:SF1">
    <property type="entry name" value="D-GLYCERO-BETA-D-MANNO-HEPTOSE-1,7-BISPHOSPHATE 7-PHOSPHATASE"/>
    <property type="match status" value="1"/>
</dbReference>
<gene>
    <name evidence="8" type="primary">gmhB</name>
    <name evidence="8" type="ORF">GCM10011383_40820</name>
</gene>
<evidence type="ECO:0000256" key="7">
    <source>
        <dbReference type="PIRNR" id="PIRNR004682"/>
    </source>
</evidence>
<accession>A0ABQ1USF2</accession>
<organism evidence="8 9">
    <name type="scientific">Hymenobacter cavernae</name>
    <dbReference type="NCBI Taxonomy" id="2044852"/>
    <lineage>
        <taxon>Bacteria</taxon>
        <taxon>Pseudomonadati</taxon>
        <taxon>Bacteroidota</taxon>
        <taxon>Cytophagia</taxon>
        <taxon>Cytophagales</taxon>
        <taxon>Hymenobacteraceae</taxon>
        <taxon>Hymenobacter</taxon>
    </lineage>
</organism>
<evidence type="ECO:0000256" key="2">
    <source>
        <dbReference type="ARBA" id="ARBA00022490"/>
    </source>
</evidence>
<evidence type="ECO:0000256" key="1">
    <source>
        <dbReference type="ARBA" id="ARBA00004496"/>
    </source>
</evidence>
<dbReference type="NCBIfam" id="TIGR01662">
    <property type="entry name" value="HAD-SF-IIIA"/>
    <property type="match status" value="1"/>
</dbReference>
<protein>
    <recommendedName>
        <fullName evidence="6 7">D,D-heptose 1,7-bisphosphate phosphatase</fullName>
        <ecNumber evidence="7">3.1.3.-</ecNumber>
    </recommendedName>
</protein>
<dbReference type="Pfam" id="PF13242">
    <property type="entry name" value="Hydrolase_like"/>
    <property type="match status" value="1"/>
</dbReference>
<reference evidence="9" key="1">
    <citation type="journal article" date="2019" name="Int. J. Syst. Evol. Microbiol.">
        <title>The Global Catalogue of Microorganisms (GCM) 10K type strain sequencing project: providing services to taxonomists for standard genome sequencing and annotation.</title>
        <authorList>
            <consortium name="The Broad Institute Genomics Platform"/>
            <consortium name="The Broad Institute Genome Sequencing Center for Infectious Disease"/>
            <person name="Wu L."/>
            <person name="Ma J."/>
        </authorList>
    </citation>
    <scope>NUCLEOTIDE SEQUENCE [LARGE SCALE GENOMIC DNA]</scope>
    <source>
        <strain evidence="9">CGMCC 1.15197</strain>
    </source>
</reference>
<evidence type="ECO:0000256" key="5">
    <source>
        <dbReference type="ARBA" id="ARBA00023277"/>
    </source>
</evidence>
<dbReference type="Gene3D" id="3.40.50.1000">
    <property type="entry name" value="HAD superfamily/HAD-like"/>
    <property type="match status" value="1"/>
</dbReference>
<dbReference type="EC" id="3.1.3.-" evidence="7"/>
<evidence type="ECO:0000313" key="8">
    <source>
        <dbReference type="EMBL" id="GGF25056.1"/>
    </source>
</evidence>
<dbReference type="NCBIfam" id="TIGR01656">
    <property type="entry name" value="Histidinol-ppas"/>
    <property type="match status" value="1"/>
</dbReference>